<evidence type="ECO:0000256" key="4">
    <source>
        <dbReference type="ARBA" id="ARBA00023157"/>
    </source>
</evidence>
<evidence type="ECO:0000256" key="5">
    <source>
        <dbReference type="ARBA" id="ARBA00023284"/>
    </source>
</evidence>
<dbReference type="CDD" id="cd02972">
    <property type="entry name" value="DsbA_family"/>
    <property type="match status" value="1"/>
</dbReference>
<feature type="transmembrane region" description="Helical" evidence="7">
    <location>
        <begin position="12"/>
        <end position="30"/>
    </location>
</feature>
<dbReference type="Pfam" id="PF01323">
    <property type="entry name" value="DSBA"/>
    <property type="match status" value="1"/>
</dbReference>
<keyword evidence="3" id="KW-0560">Oxidoreductase</keyword>
<name>A0A955L637_9BACT</name>
<gene>
    <name evidence="9" type="ORF">KC909_05030</name>
</gene>
<dbReference type="PROSITE" id="PS51352">
    <property type="entry name" value="THIOREDOXIN_2"/>
    <property type="match status" value="1"/>
</dbReference>
<feature type="region of interest" description="Disordered" evidence="6">
    <location>
        <begin position="193"/>
        <end position="235"/>
    </location>
</feature>
<dbReference type="InterPro" id="IPR013766">
    <property type="entry name" value="Thioredoxin_domain"/>
</dbReference>
<comment type="caution">
    <text evidence="9">The sequence shown here is derived from an EMBL/GenBank/DDBJ whole genome shotgun (WGS) entry which is preliminary data.</text>
</comment>
<protein>
    <submittedName>
        <fullName evidence="9">Thioredoxin domain-containing protein</fullName>
    </submittedName>
</protein>
<reference evidence="9" key="1">
    <citation type="submission" date="2020-04" db="EMBL/GenBank/DDBJ databases">
        <authorList>
            <person name="Zhang T."/>
        </authorList>
    </citation>
    <scope>NUCLEOTIDE SEQUENCE</scope>
    <source>
        <strain evidence="9">HKST-UBA14</strain>
    </source>
</reference>
<evidence type="ECO:0000313" key="10">
    <source>
        <dbReference type="Proteomes" id="UP000783287"/>
    </source>
</evidence>
<dbReference type="EMBL" id="JAGQLK010000116">
    <property type="protein sequence ID" value="MCA9383707.1"/>
    <property type="molecule type" value="Genomic_DNA"/>
</dbReference>
<dbReference type="AlphaFoldDB" id="A0A955L637"/>
<dbReference type="SUPFAM" id="SSF52833">
    <property type="entry name" value="Thioredoxin-like"/>
    <property type="match status" value="1"/>
</dbReference>
<feature type="compositionally biased region" description="Low complexity" evidence="6">
    <location>
        <begin position="225"/>
        <end position="235"/>
    </location>
</feature>
<accession>A0A955L637</accession>
<dbReference type="Proteomes" id="UP000783287">
    <property type="component" value="Unassembled WGS sequence"/>
</dbReference>
<dbReference type="InterPro" id="IPR036249">
    <property type="entry name" value="Thioredoxin-like_sf"/>
</dbReference>
<proteinExistence type="inferred from homology"/>
<evidence type="ECO:0000256" key="2">
    <source>
        <dbReference type="ARBA" id="ARBA00022729"/>
    </source>
</evidence>
<dbReference type="PANTHER" id="PTHR13887">
    <property type="entry name" value="GLUTATHIONE S-TRANSFERASE KAPPA"/>
    <property type="match status" value="1"/>
</dbReference>
<keyword evidence="7" id="KW-1133">Transmembrane helix</keyword>
<reference evidence="9" key="2">
    <citation type="journal article" date="2021" name="Microbiome">
        <title>Successional dynamics and alternative stable states in a saline activated sludge microbial community over 9 years.</title>
        <authorList>
            <person name="Wang Y."/>
            <person name="Ye J."/>
            <person name="Ju F."/>
            <person name="Liu L."/>
            <person name="Boyd J.A."/>
            <person name="Deng Y."/>
            <person name="Parks D.H."/>
            <person name="Jiang X."/>
            <person name="Yin X."/>
            <person name="Woodcroft B.J."/>
            <person name="Tyson G.W."/>
            <person name="Hugenholtz P."/>
            <person name="Polz M.F."/>
            <person name="Zhang T."/>
        </authorList>
    </citation>
    <scope>NUCLEOTIDE SEQUENCE</scope>
    <source>
        <strain evidence="9">HKST-UBA14</strain>
    </source>
</reference>
<keyword evidence="4" id="KW-1015">Disulfide bond</keyword>
<evidence type="ECO:0000256" key="1">
    <source>
        <dbReference type="ARBA" id="ARBA00005791"/>
    </source>
</evidence>
<dbReference type="InterPro" id="IPR012336">
    <property type="entry name" value="Thioredoxin-like_fold"/>
</dbReference>
<feature type="compositionally biased region" description="Acidic residues" evidence="6">
    <location>
        <begin position="198"/>
        <end position="224"/>
    </location>
</feature>
<sequence length="235" mass="26286">MMEKLTSTTGILIGSIVLGVLAIVGFAVLLDDTSRPWELEYAEELGLDLDQFQADLENEDVIARVDADVEEADLRGVSATPSIFVNGEYMNFQFDIDSELRNKLEEELVKAPEELVLVEEFADFQCPACGSAFPILEQIKIDYEGRAEVVYRHFPLESIHPFARAAAIASEAAREQGKFDEMHDLLFLNQADLTNPDFSDDQATEESDTSTEEESSDETTEEQTVEQTTENSEQE</sequence>
<dbReference type="InterPro" id="IPR001853">
    <property type="entry name" value="DSBA-like_thioredoxin_dom"/>
</dbReference>
<keyword evidence="2" id="KW-0732">Signal</keyword>
<keyword evidence="7" id="KW-0472">Membrane</keyword>
<evidence type="ECO:0000256" key="6">
    <source>
        <dbReference type="SAM" id="MobiDB-lite"/>
    </source>
</evidence>
<dbReference type="Gene3D" id="3.40.30.10">
    <property type="entry name" value="Glutaredoxin"/>
    <property type="match status" value="2"/>
</dbReference>
<keyword evidence="7" id="KW-0812">Transmembrane</keyword>
<evidence type="ECO:0000259" key="8">
    <source>
        <dbReference type="PROSITE" id="PS51352"/>
    </source>
</evidence>
<dbReference type="PANTHER" id="PTHR13887:SF14">
    <property type="entry name" value="DISULFIDE BOND FORMATION PROTEIN D"/>
    <property type="match status" value="1"/>
</dbReference>
<dbReference type="Pfam" id="PF13462">
    <property type="entry name" value="Thioredoxin_4"/>
    <property type="match status" value="1"/>
</dbReference>
<organism evidence="9 10">
    <name type="scientific">Candidatus Dojkabacteria bacterium</name>
    <dbReference type="NCBI Taxonomy" id="2099670"/>
    <lineage>
        <taxon>Bacteria</taxon>
        <taxon>Candidatus Dojkabacteria</taxon>
    </lineage>
</organism>
<evidence type="ECO:0000256" key="7">
    <source>
        <dbReference type="SAM" id="Phobius"/>
    </source>
</evidence>
<evidence type="ECO:0000256" key="3">
    <source>
        <dbReference type="ARBA" id="ARBA00023002"/>
    </source>
</evidence>
<feature type="domain" description="Thioredoxin" evidence="8">
    <location>
        <begin position="63"/>
        <end position="230"/>
    </location>
</feature>
<comment type="similarity">
    <text evidence="1">Belongs to the thioredoxin family. DsbA subfamily.</text>
</comment>
<dbReference type="GO" id="GO:0016491">
    <property type="term" value="F:oxidoreductase activity"/>
    <property type="evidence" value="ECO:0007669"/>
    <property type="project" value="UniProtKB-KW"/>
</dbReference>
<keyword evidence="5" id="KW-0676">Redox-active center</keyword>
<evidence type="ECO:0000313" key="9">
    <source>
        <dbReference type="EMBL" id="MCA9383707.1"/>
    </source>
</evidence>